<organism evidence="1 2">
    <name type="scientific">Salix brachista</name>
    <dbReference type="NCBI Taxonomy" id="2182728"/>
    <lineage>
        <taxon>Eukaryota</taxon>
        <taxon>Viridiplantae</taxon>
        <taxon>Streptophyta</taxon>
        <taxon>Embryophyta</taxon>
        <taxon>Tracheophyta</taxon>
        <taxon>Spermatophyta</taxon>
        <taxon>Magnoliopsida</taxon>
        <taxon>eudicotyledons</taxon>
        <taxon>Gunneridae</taxon>
        <taxon>Pentapetalae</taxon>
        <taxon>rosids</taxon>
        <taxon>fabids</taxon>
        <taxon>Malpighiales</taxon>
        <taxon>Salicaceae</taxon>
        <taxon>Saliceae</taxon>
        <taxon>Salix</taxon>
    </lineage>
</organism>
<reference evidence="2" key="1">
    <citation type="journal article" date="2019" name="Gigascience">
        <title>De novo genome assembly of the endangered Acer yangbiense, a plant species with extremely small populations endemic to Yunnan Province, China.</title>
        <authorList>
            <person name="Yang J."/>
            <person name="Wariss H.M."/>
            <person name="Tao L."/>
            <person name="Zhang R."/>
            <person name="Yun Q."/>
            <person name="Hollingsworth P."/>
            <person name="Dao Z."/>
            <person name="Luo G."/>
            <person name="Guo H."/>
            <person name="Ma Y."/>
            <person name="Sun W."/>
        </authorList>
    </citation>
    <scope>NUCLEOTIDE SEQUENCE [LARGE SCALE GENOMIC DNA]</scope>
    <source>
        <strain evidence="2">cv. br00</strain>
    </source>
</reference>
<evidence type="ECO:0008006" key="3">
    <source>
        <dbReference type="Google" id="ProtNLM"/>
    </source>
</evidence>
<sequence>MIQSILQQVSLKLPVVGAKLGLLDKEFPKAPALSAEIVTHELRKVSPENLTPHELLVLSVKLLSSGHRARAIPLLQMALEKDPGYIRALIVMGQARLQEGLCAEATDHLERAISNLILTVHPTAEDVDHLILASQWAGVAYIRQGKNAEGIMHLERITSLEEPEDPKSKAHYFDGLLLLASALSKEDRNAEAVKYLRLVVAYDPSRKEFLDQCL</sequence>
<name>A0A5N5LHS2_9ROSI</name>
<proteinExistence type="predicted"/>
<protein>
    <recommendedName>
        <fullName evidence="3">MalT-like TPR region domain-containing protein</fullName>
    </recommendedName>
</protein>
<dbReference type="Proteomes" id="UP000326939">
    <property type="component" value="Chromosome 9"/>
</dbReference>
<dbReference type="InterPro" id="IPR011990">
    <property type="entry name" value="TPR-like_helical_dom_sf"/>
</dbReference>
<comment type="caution">
    <text evidence="1">The sequence shown here is derived from an EMBL/GenBank/DDBJ whole genome shotgun (WGS) entry which is preliminary data.</text>
</comment>
<dbReference type="InterPro" id="IPR019734">
    <property type="entry name" value="TPR_rpt"/>
</dbReference>
<evidence type="ECO:0000313" key="2">
    <source>
        <dbReference type="Proteomes" id="UP000326939"/>
    </source>
</evidence>
<gene>
    <name evidence="1" type="ORF">DKX38_014460</name>
</gene>
<dbReference type="AlphaFoldDB" id="A0A5N5LHS2"/>
<keyword evidence="2" id="KW-1185">Reference proteome</keyword>
<dbReference type="SUPFAM" id="SSF48452">
    <property type="entry name" value="TPR-like"/>
    <property type="match status" value="1"/>
</dbReference>
<dbReference type="Gene3D" id="1.25.40.10">
    <property type="entry name" value="Tetratricopeptide repeat domain"/>
    <property type="match status" value="1"/>
</dbReference>
<dbReference type="EMBL" id="VDCV01000009">
    <property type="protein sequence ID" value="KAB5541486.1"/>
    <property type="molecule type" value="Genomic_DNA"/>
</dbReference>
<accession>A0A5N5LHS2</accession>
<dbReference type="Pfam" id="PF13181">
    <property type="entry name" value="TPR_8"/>
    <property type="match status" value="1"/>
</dbReference>
<evidence type="ECO:0000313" key="1">
    <source>
        <dbReference type="EMBL" id="KAB5541486.1"/>
    </source>
</evidence>